<name>A0A840QTF1_9BACI</name>
<organism evidence="1 2">
    <name type="scientific">Texcoconibacillus texcoconensis</name>
    <dbReference type="NCBI Taxonomy" id="1095777"/>
    <lineage>
        <taxon>Bacteria</taxon>
        <taxon>Bacillati</taxon>
        <taxon>Bacillota</taxon>
        <taxon>Bacilli</taxon>
        <taxon>Bacillales</taxon>
        <taxon>Bacillaceae</taxon>
        <taxon>Texcoconibacillus</taxon>
    </lineage>
</organism>
<evidence type="ECO:0000313" key="1">
    <source>
        <dbReference type="EMBL" id="MBB5174547.1"/>
    </source>
</evidence>
<protein>
    <submittedName>
        <fullName evidence="1">Uncharacterized protein</fullName>
    </submittedName>
</protein>
<dbReference type="Proteomes" id="UP000551878">
    <property type="component" value="Unassembled WGS sequence"/>
</dbReference>
<sequence>MHIKKQQMYHGAVLTQISEHQSFKALNKVDKLYGHYLVNHDTRLFVKYASSESSPWTFQFESHTLEAIQSDINAPARVFLCLVCGEETVCALDFQEFSNLVELTSTERQVINVEVPPGGSMHVTGSLGELGKTIRHNSFPDKVFTNVEEGQEV</sequence>
<dbReference type="EMBL" id="JACHHB010000014">
    <property type="protein sequence ID" value="MBB5174547.1"/>
    <property type="molecule type" value="Genomic_DNA"/>
</dbReference>
<comment type="caution">
    <text evidence="1">The sequence shown here is derived from an EMBL/GenBank/DDBJ whole genome shotgun (WGS) entry which is preliminary data.</text>
</comment>
<proteinExistence type="predicted"/>
<dbReference type="RefSeq" id="WP_184664964.1">
    <property type="nucleotide sequence ID" value="NZ_JACHHB010000014.1"/>
</dbReference>
<accession>A0A840QTF1</accession>
<gene>
    <name evidence="1" type="ORF">HNQ41_002764</name>
</gene>
<reference evidence="1 2" key="1">
    <citation type="submission" date="2020-08" db="EMBL/GenBank/DDBJ databases">
        <title>Genomic Encyclopedia of Type Strains, Phase IV (KMG-IV): sequencing the most valuable type-strain genomes for metagenomic binning, comparative biology and taxonomic classification.</title>
        <authorList>
            <person name="Goeker M."/>
        </authorList>
    </citation>
    <scope>NUCLEOTIDE SEQUENCE [LARGE SCALE GENOMIC DNA]</scope>
    <source>
        <strain evidence="1 2">DSM 24696</strain>
    </source>
</reference>
<dbReference type="AlphaFoldDB" id="A0A840QTF1"/>
<keyword evidence="2" id="KW-1185">Reference proteome</keyword>
<evidence type="ECO:0000313" key="2">
    <source>
        <dbReference type="Proteomes" id="UP000551878"/>
    </source>
</evidence>